<name>A0ACC4B1H1_POPAL</name>
<proteinExistence type="predicted"/>
<organism evidence="1 2">
    <name type="scientific">Populus alba</name>
    <name type="common">White poplar</name>
    <dbReference type="NCBI Taxonomy" id="43335"/>
    <lineage>
        <taxon>Eukaryota</taxon>
        <taxon>Viridiplantae</taxon>
        <taxon>Streptophyta</taxon>
        <taxon>Embryophyta</taxon>
        <taxon>Tracheophyta</taxon>
        <taxon>Spermatophyta</taxon>
        <taxon>Magnoliopsida</taxon>
        <taxon>eudicotyledons</taxon>
        <taxon>Gunneridae</taxon>
        <taxon>Pentapetalae</taxon>
        <taxon>rosids</taxon>
        <taxon>fabids</taxon>
        <taxon>Malpighiales</taxon>
        <taxon>Salicaceae</taxon>
        <taxon>Saliceae</taxon>
        <taxon>Populus</taxon>
    </lineage>
</organism>
<protein>
    <submittedName>
        <fullName evidence="1">Uncharacterized protein</fullName>
    </submittedName>
</protein>
<dbReference type="Proteomes" id="UP000309997">
    <property type="component" value="Unassembled WGS sequence"/>
</dbReference>
<dbReference type="EMBL" id="RCHU02000014">
    <property type="protein sequence ID" value="KAL3572384.1"/>
    <property type="molecule type" value="Genomic_DNA"/>
</dbReference>
<evidence type="ECO:0000313" key="1">
    <source>
        <dbReference type="EMBL" id="KAL3572384.1"/>
    </source>
</evidence>
<comment type="caution">
    <text evidence="1">The sequence shown here is derived from an EMBL/GenBank/DDBJ whole genome shotgun (WGS) entry which is preliminary data.</text>
</comment>
<evidence type="ECO:0000313" key="2">
    <source>
        <dbReference type="Proteomes" id="UP000309997"/>
    </source>
</evidence>
<reference evidence="1 2" key="1">
    <citation type="journal article" date="2024" name="Plant Biotechnol. J.">
        <title>Genome and CRISPR/Cas9 system of a widespread forest tree (Populus alba) in the world.</title>
        <authorList>
            <person name="Liu Y.J."/>
            <person name="Jiang P.F."/>
            <person name="Han X.M."/>
            <person name="Li X.Y."/>
            <person name="Wang H.M."/>
            <person name="Wang Y.J."/>
            <person name="Wang X.X."/>
            <person name="Zeng Q.Y."/>
        </authorList>
    </citation>
    <scope>NUCLEOTIDE SEQUENCE [LARGE SCALE GENOMIC DNA]</scope>
    <source>
        <strain evidence="2">cv. PAL-ZL1</strain>
    </source>
</reference>
<keyword evidence="2" id="KW-1185">Reference proteome</keyword>
<sequence length="171" mass="19428">MPVFVFTNMTMLYLPFAFWMEYFLRMEKKDVGNIYFTSHDQFKEKKLHEHVLIIVLSQASTVKESSPTCLLDLVKTTIYLSPNQAMAALANERQQDSPLIRHHEMMELPQLHAQSNSCFPWTRETSNPLGMTRPNGIPTIQLAASDIAVVMASKGVFDGSALNQDWFSVSV</sequence>
<accession>A0ACC4B1H1</accession>
<gene>
    <name evidence="1" type="ORF">D5086_026288</name>
</gene>